<evidence type="ECO:0000313" key="2">
    <source>
        <dbReference type="EMBL" id="VDD37585.1"/>
    </source>
</evidence>
<sequence length="58" mass="6431">MMSHLGPDLSFERLSQLGLGGQSLSGLLCFLRGMVLCLGGALNQLLLMLFFVDHFVFW</sequence>
<keyword evidence="1" id="KW-0472">Membrane</keyword>
<keyword evidence="1" id="KW-0812">Transmembrane</keyword>
<organism evidence="2">
    <name type="scientific">Brassica oleracea</name>
    <name type="common">Wild cabbage</name>
    <dbReference type="NCBI Taxonomy" id="3712"/>
    <lineage>
        <taxon>Eukaryota</taxon>
        <taxon>Viridiplantae</taxon>
        <taxon>Streptophyta</taxon>
        <taxon>Embryophyta</taxon>
        <taxon>Tracheophyta</taxon>
        <taxon>Spermatophyta</taxon>
        <taxon>Magnoliopsida</taxon>
        <taxon>eudicotyledons</taxon>
        <taxon>Gunneridae</taxon>
        <taxon>Pentapetalae</taxon>
        <taxon>rosids</taxon>
        <taxon>malvids</taxon>
        <taxon>Brassicales</taxon>
        <taxon>Brassicaceae</taxon>
        <taxon>Brassiceae</taxon>
        <taxon>Brassica</taxon>
    </lineage>
</organism>
<accession>A0A3P6EVY9</accession>
<gene>
    <name evidence="2" type="ORF">BOLC7T43145H</name>
</gene>
<feature type="transmembrane region" description="Helical" evidence="1">
    <location>
        <begin position="30"/>
        <end position="52"/>
    </location>
</feature>
<dbReference type="EMBL" id="LR031876">
    <property type="protein sequence ID" value="VDD37585.1"/>
    <property type="molecule type" value="Genomic_DNA"/>
</dbReference>
<reference evidence="2" key="1">
    <citation type="submission" date="2018-11" db="EMBL/GenBank/DDBJ databases">
        <authorList>
            <consortium name="Genoscope - CEA"/>
            <person name="William W."/>
        </authorList>
    </citation>
    <scope>NUCLEOTIDE SEQUENCE</scope>
</reference>
<keyword evidence="1" id="KW-1133">Transmembrane helix</keyword>
<evidence type="ECO:0000256" key="1">
    <source>
        <dbReference type="SAM" id="Phobius"/>
    </source>
</evidence>
<dbReference type="AlphaFoldDB" id="A0A3P6EVY9"/>
<protein>
    <submittedName>
        <fullName evidence="2">Uncharacterized protein</fullName>
    </submittedName>
</protein>
<proteinExistence type="predicted"/>
<name>A0A3P6EVY9_BRAOL</name>